<dbReference type="RefSeq" id="WP_068348377.1">
    <property type="nucleotide sequence ID" value="NZ_JFHK01000020.1"/>
</dbReference>
<dbReference type="PATRIC" id="fig|1453497.3.peg.820"/>
<dbReference type="InterPro" id="IPR058240">
    <property type="entry name" value="rSAM_sf"/>
</dbReference>
<keyword evidence="5" id="KW-0408">Iron</keyword>
<dbReference type="Proteomes" id="UP000077339">
    <property type="component" value="Unassembled WGS sequence"/>
</dbReference>
<sequence>MDFAGWREVSMVDYPGKIALTLFTSGCNFDCPYCHNAELKKRVEHTLKEETVFDFIDYRRKVYDAIVVTGGEPSLYGYELIDFFIRIRKYFPEKLLKVDTNGSNPDFIDRMYGVVDFVALDIKALDYSSFSNTSFYTIVESLESIKHFLDYEIRLTMYPPLIKQEDLPKYVKLLKGVKRVAVQQYKPVDSINPYDMNVLENFVKALKPYVNQAYIKF</sequence>
<evidence type="ECO:0000256" key="4">
    <source>
        <dbReference type="ARBA" id="ARBA00022723"/>
    </source>
</evidence>
<dbReference type="SUPFAM" id="SSF102114">
    <property type="entry name" value="Radical SAM enzymes"/>
    <property type="match status" value="1"/>
</dbReference>
<dbReference type="PANTHER" id="PTHR30352:SF13">
    <property type="entry name" value="GLYCYL-RADICAL ENZYME ACTIVATING ENZYME YJJW-RELATED"/>
    <property type="match status" value="1"/>
</dbReference>
<protein>
    <submittedName>
        <fullName evidence="8">Ribonucleoside-triphosphate reductase</fullName>
    </submittedName>
</protein>
<dbReference type="InterPro" id="IPR034457">
    <property type="entry name" value="Organic_radical-activating"/>
</dbReference>
<evidence type="ECO:0000313" key="8">
    <source>
        <dbReference type="EMBL" id="OAA29187.1"/>
    </source>
</evidence>
<reference evidence="8 9" key="1">
    <citation type="submission" date="2014-02" db="EMBL/GenBank/DDBJ databases">
        <title>Kosmotoga genome sequencing.</title>
        <authorList>
            <person name="Pollo S.M."/>
            <person name="Charchuk R."/>
            <person name="Nesbo C.L."/>
        </authorList>
    </citation>
    <scope>NUCLEOTIDE SEQUENCE [LARGE SCALE GENOMIC DNA]</scope>
    <source>
        <strain evidence="8 9">S304</strain>
    </source>
</reference>
<dbReference type="InterPro" id="IPR013785">
    <property type="entry name" value="Aldolase_TIM"/>
</dbReference>
<dbReference type="SFLD" id="SFLDG01094">
    <property type="entry name" value="Uncharacterised_Radical_SAM_Su"/>
    <property type="match status" value="1"/>
</dbReference>
<comment type="caution">
    <text evidence="8">The sequence shown here is derived from an EMBL/GenBank/DDBJ whole genome shotgun (WGS) entry which is preliminary data.</text>
</comment>
<keyword evidence="2" id="KW-0004">4Fe-4S</keyword>
<feature type="domain" description="Radical SAM core" evidence="7">
    <location>
        <begin position="13"/>
        <end position="216"/>
    </location>
</feature>
<evidence type="ECO:0000256" key="2">
    <source>
        <dbReference type="ARBA" id="ARBA00022485"/>
    </source>
</evidence>
<dbReference type="GO" id="GO:0003824">
    <property type="term" value="F:catalytic activity"/>
    <property type="evidence" value="ECO:0007669"/>
    <property type="project" value="InterPro"/>
</dbReference>
<dbReference type="Pfam" id="PF04055">
    <property type="entry name" value="Radical_SAM"/>
    <property type="match status" value="1"/>
</dbReference>
<dbReference type="NCBIfam" id="TIGR02495">
    <property type="entry name" value="NrdG2"/>
    <property type="match status" value="1"/>
</dbReference>
<dbReference type="PROSITE" id="PS51918">
    <property type="entry name" value="RADICAL_SAM"/>
    <property type="match status" value="1"/>
</dbReference>
<dbReference type="GO" id="GO:0051539">
    <property type="term" value="F:4 iron, 4 sulfur cluster binding"/>
    <property type="evidence" value="ECO:0007669"/>
    <property type="project" value="UniProtKB-KW"/>
</dbReference>
<dbReference type="AlphaFoldDB" id="A0A176JZ06"/>
<proteinExistence type="predicted"/>
<dbReference type="CDD" id="cd01335">
    <property type="entry name" value="Radical_SAM"/>
    <property type="match status" value="1"/>
</dbReference>
<organism evidence="8 9">
    <name type="scientific">Kosmotoga arenicorallina S304</name>
    <dbReference type="NCBI Taxonomy" id="1453497"/>
    <lineage>
        <taxon>Bacteria</taxon>
        <taxon>Thermotogati</taxon>
        <taxon>Thermotogota</taxon>
        <taxon>Thermotogae</taxon>
        <taxon>Kosmotogales</taxon>
        <taxon>Kosmotogaceae</taxon>
        <taxon>Kosmotoga</taxon>
    </lineage>
</organism>
<evidence type="ECO:0000256" key="1">
    <source>
        <dbReference type="ARBA" id="ARBA00001966"/>
    </source>
</evidence>
<evidence type="ECO:0000256" key="3">
    <source>
        <dbReference type="ARBA" id="ARBA00022691"/>
    </source>
</evidence>
<keyword evidence="9" id="KW-1185">Reference proteome</keyword>
<evidence type="ECO:0000256" key="6">
    <source>
        <dbReference type="ARBA" id="ARBA00023014"/>
    </source>
</evidence>
<keyword evidence="6" id="KW-0411">Iron-sulfur</keyword>
<gene>
    <name evidence="8" type="ORF">AT15_04135</name>
</gene>
<accession>A0A176JZ06</accession>
<dbReference type="STRING" id="1453497.AT15_04135"/>
<keyword evidence="3" id="KW-0949">S-adenosyl-L-methionine</keyword>
<keyword evidence="4" id="KW-0479">Metal-binding</keyword>
<dbReference type="OrthoDB" id="9782387at2"/>
<dbReference type="SFLD" id="SFLDS00029">
    <property type="entry name" value="Radical_SAM"/>
    <property type="match status" value="1"/>
</dbReference>
<evidence type="ECO:0000259" key="7">
    <source>
        <dbReference type="PROSITE" id="PS51918"/>
    </source>
</evidence>
<evidence type="ECO:0000313" key="9">
    <source>
        <dbReference type="Proteomes" id="UP000077339"/>
    </source>
</evidence>
<dbReference type="EMBL" id="JFHK01000020">
    <property type="protein sequence ID" value="OAA29187.1"/>
    <property type="molecule type" value="Genomic_DNA"/>
</dbReference>
<dbReference type="InterPro" id="IPR012840">
    <property type="entry name" value="NrdG2"/>
</dbReference>
<dbReference type="GO" id="GO:0046872">
    <property type="term" value="F:metal ion binding"/>
    <property type="evidence" value="ECO:0007669"/>
    <property type="project" value="UniProtKB-KW"/>
</dbReference>
<dbReference type="InterPro" id="IPR007197">
    <property type="entry name" value="rSAM"/>
</dbReference>
<name>A0A176JZ06_9BACT</name>
<dbReference type="Gene3D" id="3.20.20.70">
    <property type="entry name" value="Aldolase class I"/>
    <property type="match status" value="1"/>
</dbReference>
<dbReference type="PANTHER" id="PTHR30352">
    <property type="entry name" value="PYRUVATE FORMATE-LYASE-ACTIVATING ENZYME"/>
    <property type="match status" value="1"/>
</dbReference>
<evidence type="ECO:0000256" key="5">
    <source>
        <dbReference type="ARBA" id="ARBA00023004"/>
    </source>
</evidence>
<comment type="cofactor">
    <cofactor evidence="1">
        <name>[4Fe-4S] cluster</name>
        <dbReference type="ChEBI" id="CHEBI:49883"/>
    </cofactor>
</comment>